<protein>
    <submittedName>
        <fullName evidence="1">Uncharacterized protein</fullName>
    </submittedName>
</protein>
<dbReference type="Proteomes" id="UP000285744">
    <property type="component" value="Unassembled WGS sequence"/>
</dbReference>
<name>A0A420EJX1_9ACTN</name>
<reference evidence="1 2" key="1">
    <citation type="journal article" date="2018" name="Int. J. Syst. Evol. Microbiol.">
        <title>Micromonospora globbae sp. nov., an endophytic actinomycete isolated from roots of Globba winitii C. H. Wright.</title>
        <authorList>
            <person name="Kuncharoen N."/>
            <person name="Pittayakhajonwut P."/>
            <person name="Tanasupawat S."/>
        </authorList>
    </citation>
    <scope>NUCLEOTIDE SEQUENCE [LARGE SCALE GENOMIC DNA]</scope>
    <source>
        <strain evidence="1 2">WPS1-2</strain>
    </source>
</reference>
<evidence type="ECO:0000313" key="1">
    <source>
        <dbReference type="EMBL" id="RKF20964.1"/>
    </source>
</evidence>
<evidence type="ECO:0000313" key="2">
    <source>
        <dbReference type="Proteomes" id="UP000285744"/>
    </source>
</evidence>
<organism evidence="1 2">
    <name type="scientific">Micromonospora globbae</name>
    <dbReference type="NCBI Taxonomy" id="1894969"/>
    <lineage>
        <taxon>Bacteria</taxon>
        <taxon>Bacillati</taxon>
        <taxon>Actinomycetota</taxon>
        <taxon>Actinomycetes</taxon>
        <taxon>Micromonosporales</taxon>
        <taxon>Micromonosporaceae</taxon>
        <taxon>Micromonospora</taxon>
    </lineage>
</organism>
<dbReference type="OrthoDB" id="3353404at2"/>
<gene>
    <name evidence="1" type="ORF">D7I43_31620</name>
</gene>
<sequence length="73" mass="7925">MFGVWGPDGASVRCRICGAVDEIVQDEVPSMAGYGDDTYTRCTRCGSVETTDPVFGWRAKPATWPPTPEPDQS</sequence>
<dbReference type="AlphaFoldDB" id="A0A420EJX1"/>
<comment type="caution">
    <text evidence="1">The sequence shown here is derived from an EMBL/GenBank/DDBJ whole genome shotgun (WGS) entry which is preliminary data.</text>
</comment>
<accession>A0A420EJX1</accession>
<dbReference type="EMBL" id="RAQQ01000055">
    <property type="protein sequence ID" value="RKF20964.1"/>
    <property type="molecule type" value="Genomic_DNA"/>
</dbReference>
<proteinExistence type="predicted"/>